<proteinExistence type="predicted"/>
<evidence type="ECO:0000256" key="2">
    <source>
        <dbReference type="ARBA" id="ARBA00023319"/>
    </source>
</evidence>
<dbReference type="InterPro" id="IPR007110">
    <property type="entry name" value="Ig-like_dom"/>
</dbReference>
<dbReference type="Pfam" id="PF07654">
    <property type="entry name" value="C1-set"/>
    <property type="match status" value="1"/>
</dbReference>
<dbReference type="PANTHER" id="PTHR19944">
    <property type="entry name" value="MHC CLASS II-RELATED"/>
    <property type="match status" value="1"/>
</dbReference>
<name>A0A485PFY0_LYNPA</name>
<dbReference type="EMBL" id="CAAGRJ010037718">
    <property type="protein sequence ID" value="VFV45571.1"/>
    <property type="molecule type" value="Genomic_DNA"/>
</dbReference>
<dbReference type="InterPro" id="IPR013783">
    <property type="entry name" value="Ig-like_fold"/>
</dbReference>
<evidence type="ECO:0000259" key="3">
    <source>
        <dbReference type="PROSITE" id="PS50835"/>
    </source>
</evidence>
<evidence type="ECO:0000313" key="4">
    <source>
        <dbReference type="EMBL" id="VFV45571.1"/>
    </source>
</evidence>
<evidence type="ECO:0000313" key="5">
    <source>
        <dbReference type="Proteomes" id="UP000386466"/>
    </source>
</evidence>
<dbReference type="PROSITE" id="PS50835">
    <property type="entry name" value="IG_LIKE"/>
    <property type="match status" value="1"/>
</dbReference>
<keyword evidence="2" id="KW-0393">Immunoglobulin domain</keyword>
<dbReference type="PROSITE" id="PS00290">
    <property type="entry name" value="IG_MHC"/>
    <property type="match status" value="1"/>
</dbReference>
<dbReference type="InterPro" id="IPR003597">
    <property type="entry name" value="Ig_C1-set"/>
</dbReference>
<feature type="domain" description="Ig-like" evidence="3">
    <location>
        <begin position="108"/>
        <end position="202"/>
    </location>
</feature>
<accession>A0A485PFY0</accession>
<dbReference type="InterPro" id="IPR036179">
    <property type="entry name" value="Ig-like_dom_sf"/>
</dbReference>
<dbReference type="InterPro" id="IPR003006">
    <property type="entry name" value="Ig/MHC_CS"/>
</dbReference>
<organism evidence="4 5">
    <name type="scientific">Lynx pardinus</name>
    <name type="common">Iberian lynx</name>
    <name type="synonym">Felis pardina</name>
    <dbReference type="NCBI Taxonomy" id="191816"/>
    <lineage>
        <taxon>Eukaryota</taxon>
        <taxon>Metazoa</taxon>
        <taxon>Chordata</taxon>
        <taxon>Craniata</taxon>
        <taxon>Vertebrata</taxon>
        <taxon>Euteleostomi</taxon>
        <taxon>Mammalia</taxon>
        <taxon>Eutheria</taxon>
        <taxon>Laurasiatheria</taxon>
        <taxon>Carnivora</taxon>
        <taxon>Feliformia</taxon>
        <taxon>Felidae</taxon>
        <taxon>Felinae</taxon>
        <taxon>Lynx</taxon>
    </lineage>
</organism>
<evidence type="ECO:0000256" key="1">
    <source>
        <dbReference type="ARBA" id="ARBA00023157"/>
    </source>
</evidence>
<dbReference type="InterPro" id="IPR050160">
    <property type="entry name" value="MHC/Immunoglobulin"/>
</dbReference>
<gene>
    <name evidence="4" type="ORF">LYPA_23C019621</name>
</gene>
<reference evidence="4 5" key="1">
    <citation type="submission" date="2019-01" db="EMBL/GenBank/DDBJ databases">
        <authorList>
            <person name="Alioto T."/>
            <person name="Alioto T."/>
        </authorList>
    </citation>
    <scope>NUCLEOTIDE SEQUENCE [LARGE SCALE GENOMIC DNA]</scope>
</reference>
<dbReference type="PANTHER" id="PTHR19944:SF98">
    <property type="entry name" value="IG-LIKE DOMAIN-CONTAINING PROTEIN"/>
    <property type="match status" value="1"/>
</dbReference>
<dbReference type="Gene3D" id="2.60.40.10">
    <property type="entry name" value="Immunoglobulins"/>
    <property type="match status" value="1"/>
</dbReference>
<sequence>MKQEQITEDSRSPGLACMCVTERMPDLCVPYVSSAGDISRPRCRPRPWVSETSQSDGPVQGYSMCPVWWAWVSGGGTDRGFVFEAMSQCHIFGGGTHLTVLGQPKAAPSVTLFPPSSEELSANKATLVCLISDFYPSGLTVAWKADGTPVTQGVETTKPSKQSNNKYAASSYLSLSPNQWKSRGRFTCQVTHEGSTVEKSVVPAECS</sequence>
<dbReference type="SUPFAM" id="SSF48726">
    <property type="entry name" value="Immunoglobulin"/>
    <property type="match status" value="1"/>
</dbReference>
<keyword evidence="1" id="KW-1015">Disulfide bond</keyword>
<keyword evidence="5" id="KW-1185">Reference proteome</keyword>
<dbReference type="AlphaFoldDB" id="A0A485PFY0"/>
<protein>
    <recommendedName>
        <fullName evidence="3">Ig-like domain-containing protein</fullName>
    </recommendedName>
</protein>
<dbReference type="Proteomes" id="UP000386466">
    <property type="component" value="Unassembled WGS sequence"/>
</dbReference>
<dbReference type="FunFam" id="2.60.40.10:FF:000283">
    <property type="entry name" value="Immunoglobulin kappa constant"/>
    <property type="match status" value="1"/>
</dbReference>
<dbReference type="CDD" id="cd07699">
    <property type="entry name" value="IgC1_L"/>
    <property type="match status" value="1"/>
</dbReference>
<dbReference type="SMART" id="SM00407">
    <property type="entry name" value="IGc1"/>
    <property type="match status" value="1"/>
</dbReference>